<keyword evidence="2" id="KW-0472">Membrane</keyword>
<dbReference type="OrthoDB" id="4330234at2"/>
<accession>A0A4Z0HHC2</accession>
<dbReference type="RefSeq" id="WP_135337363.1">
    <property type="nucleotide sequence ID" value="NZ_JBHLTX010000021.1"/>
</dbReference>
<feature type="transmembrane region" description="Helical" evidence="2">
    <location>
        <begin position="67"/>
        <end position="88"/>
    </location>
</feature>
<dbReference type="EMBL" id="SRID01000015">
    <property type="protein sequence ID" value="TGB17574.1"/>
    <property type="molecule type" value="Genomic_DNA"/>
</dbReference>
<keyword evidence="4" id="KW-1185">Reference proteome</keyword>
<feature type="transmembrane region" description="Helical" evidence="2">
    <location>
        <begin position="39"/>
        <end position="61"/>
    </location>
</feature>
<gene>
    <name evidence="3" type="ORF">E4099_03210</name>
</gene>
<evidence type="ECO:0000256" key="1">
    <source>
        <dbReference type="SAM" id="MobiDB-lite"/>
    </source>
</evidence>
<feature type="region of interest" description="Disordered" evidence="1">
    <location>
        <begin position="1"/>
        <end position="24"/>
    </location>
</feature>
<name>A0A4Z0HHC2_9ACTN</name>
<dbReference type="Proteomes" id="UP000297948">
    <property type="component" value="Unassembled WGS sequence"/>
</dbReference>
<proteinExistence type="predicted"/>
<evidence type="ECO:0000256" key="2">
    <source>
        <dbReference type="SAM" id="Phobius"/>
    </source>
</evidence>
<evidence type="ECO:0000313" key="4">
    <source>
        <dbReference type="Proteomes" id="UP000297948"/>
    </source>
</evidence>
<comment type="caution">
    <text evidence="3">The sequence shown here is derived from an EMBL/GenBank/DDBJ whole genome shotgun (WGS) entry which is preliminary data.</text>
</comment>
<evidence type="ECO:0008006" key="5">
    <source>
        <dbReference type="Google" id="ProtNLM"/>
    </source>
</evidence>
<protein>
    <recommendedName>
        <fullName evidence="5">PH domain-containing protein</fullName>
    </recommendedName>
</protein>
<reference evidence="3 4" key="1">
    <citation type="submission" date="2019-03" db="EMBL/GenBank/DDBJ databases">
        <authorList>
            <person name="Gonzalez-Pimentel J.L."/>
        </authorList>
    </citation>
    <scope>NUCLEOTIDE SEQUENCE [LARGE SCALE GENOMIC DNA]</scope>
    <source>
        <strain evidence="3 4">JCM 31289</strain>
    </source>
</reference>
<evidence type="ECO:0000313" key="3">
    <source>
        <dbReference type="EMBL" id="TGB17574.1"/>
    </source>
</evidence>
<sequence length="191" mass="20598">MPLPFLTSDRYADDSAADAEPLPYEEQERWRRPYRPGPWRVGGAALLLLLASYVLFSSLIIAMAGALAGAGVCVAAATLIIVAAVRLVRVGLWVSEEGLRQIGLFGTTTVLWSRVASVRTVQQPVRFLGLPRTVQGQAVVVELTRTEPLRVIITDRNADFLGRGEAFDMAADAIEGWAAPRGRARGAAQPS</sequence>
<keyword evidence="2" id="KW-0812">Transmembrane</keyword>
<keyword evidence="2" id="KW-1133">Transmembrane helix</keyword>
<organism evidence="3 4">
    <name type="scientific">Streptomyces palmae</name>
    <dbReference type="NCBI Taxonomy" id="1701085"/>
    <lineage>
        <taxon>Bacteria</taxon>
        <taxon>Bacillati</taxon>
        <taxon>Actinomycetota</taxon>
        <taxon>Actinomycetes</taxon>
        <taxon>Kitasatosporales</taxon>
        <taxon>Streptomycetaceae</taxon>
        <taxon>Streptomyces</taxon>
    </lineage>
</organism>
<dbReference type="AlphaFoldDB" id="A0A4Z0HHC2"/>